<evidence type="ECO:0000313" key="3">
    <source>
        <dbReference type="Proteomes" id="UP000792457"/>
    </source>
</evidence>
<reference evidence="2" key="2">
    <citation type="submission" date="2017-10" db="EMBL/GenBank/DDBJ databases">
        <title>Ladona fulva Genome sequencing and assembly.</title>
        <authorList>
            <person name="Murali S."/>
            <person name="Richards S."/>
            <person name="Bandaranaike D."/>
            <person name="Bellair M."/>
            <person name="Blankenburg K."/>
            <person name="Chao H."/>
            <person name="Dinh H."/>
            <person name="Doddapaneni H."/>
            <person name="Dugan-Rocha S."/>
            <person name="Elkadiri S."/>
            <person name="Gnanaolivu R."/>
            <person name="Hernandez B."/>
            <person name="Skinner E."/>
            <person name="Javaid M."/>
            <person name="Lee S."/>
            <person name="Li M."/>
            <person name="Ming W."/>
            <person name="Munidasa M."/>
            <person name="Muniz J."/>
            <person name="Nguyen L."/>
            <person name="Hughes D."/>
            <person name="Osuji N."/>
            <person name="Pu L.-L."/>
            <person name="Puazo M."/>
            <person name="Qu C."/>
            <person name="Quiroz J."/>
            <person name="Raj R."/>
            <person name="Weissenberger G."/>
            <person name="Xin Y."/>
            <person name="Zou X."/>
            <person name="Han Y."/>
            <person name="Worley K."/>
            <person name="Muzny D."/>
            <person name="Gibbs R."/>
        </authorList>
    </citation>
    <scope>NUCLEOTIDE SEQUENCE</scope>
    <source>
        <strain evidence="2">Sampled in the wild</strain>
    </source>
</reference>
<feature type="non-terminal residue" evidence="2">
    <location>
        <position position="1"/>
    </location>
</feature>
<evidence type="ECO:0000256" key="1">
    <source>
        <dbReference type="SAM" id="MobiDB-lite"/>
    </source>
</evidence>
<dbReference type="AlphaFoldDB" id="A0A8K0KJ98"/>
<dbReference type="GO" id="GO:0016887">
    <property type="term" value="F:ATP hydrolysis activity"/>
    <property type="evidence" value="ECO:0007669"/>
    <property type="project" value="InterPro"/>
</dbReference>
<dbReference type="GO" id="GO:0017025">
    <property type="term" value="F:TBP-class protein binding"/>
    <property type="evidence" value="ECO:0007669"/>
    <property type="project" value="InterPro"/>
</dbReference>
<dbReference type="Gene3D" id="1.25.10.10">
    <property type="entry name" value="Leucine-rich Repeat Variant"/>
    <property type="match status" value="1"/>
</dbReference>
<accession>A0A8K0KJ98</accession>
<protein>
    <submittedName>
        <fullName evidence="2">Uncharacterized protein</fullName>
    </submittedName>
</protein>
<dbReference type="InterPro" id="IPR011989">
    <property type="entry name" value="ARM-like"/>
</dbReference>
<dbReference type="OrthoDB" id="10252227at2759"/>
<name>A0A8K0KJ98_LADFU</name>
<dbReference type="GO" id="GO:0003677">
    <property type="term" value="F:DNA binding"/>
    <property type="evidence" value="ECO:0007669"/>
    <property type="project" value="InterPro"/>
</dbReference>
<dbReference type="InterPro" id="IPR016024">
    <property type="entry name" value="ARM-type_fold"/>
</dbReference>
<comment type="caution">
    <text evidence="2">The sequence shown here is derived from an EMBL/GenBank/DDBJ whole genome shotgun (WGS) entry which is preliminary data.</text>
</comment>
<feature type="compositionally biased region" description="Acidic residues" evidence="1">
    <location>
        <begin position="107"/>
        <end position="122"/>
    </location>
</feature>
<dbReference type="Proteomes" id="UP000792457">
    <property type="component" value="Unassembled WGS sequence"/>
</dbReference>
<keyword evidence="3" id="KW-1185">Reference proteome</keyword>
<proteinExistence type="predicted"/>
<reference evidence="2" key="1">
    <citation type="submission" date="2013-04" db="EMBL/GenBank/DDBJ databases">
        <authorList>
            <person name="Qu J."/>
            <person name="Murali S.C."/>
            <person name="Bandaranaike D."/>
            <person name="Bellair M."/>
            <person name="Blankenburg K."/>
            <person name="Chao H."/>
            <person name="Dinh H."/>
            <person name="Doddapaneni H."/>
            <person name="Downs B."/>
            <person name="Dugan-Rocha S."/>
            <person name="Elkadiri S."/>
            <person name="Gnanaolivu R.D."/>
            <person name="Hernandez B."/>
            <person name="Javaid M."/>
            <person name="Jayaseelan J.C."/>
            <person name="Lee S."/>
            <person name="Li M."/>
            <person name="Ming W."/>
            <person name="Munidasa M."/>
            <person name="Muniz J."/>
            <person name="Nguyen L."/>
            <person name="Ongeri F."/>
            <person name="Osuji N."/>
            <person name="Pu L.-L."/>
            <person name="Puazo M."/>
            <person name="Qu C."/>
            <person name="Quiroz J."/>
            <person name="Raj R."/>
            <person name="Weissenberger G."/>
            <person name="Xin Y."/>
            <person name="Zou X."/>
            <person name="Han Y."/>
            <person name="Richards S."/>
            <person name="Worley K."/>
            <person name="Muzny D."/>
            <person name="Gibbs R."/>
        </authorList>
    </citation>
    <scope>NUCLEOTIDE SEQUENCE</scope>
    <source>
        <strain evidence="2">Sampled in the wild</strain>
    </source>
</reference>
<feature type="region of interest" description="Disordered" evidence="1">
    <location>
        <begin position="105"/>
        <end position="127"/>
    </location>
</feature>
<dbReference type="SUPFAM" id="SSF48371">
    <property type="entry name" value="ARM repeat"/>
    <property type="match status" value="1"/>
</dbReference>
<organism evidence="2 3">
    <name type="scientific">Ladona fulva</name>
    <name type="common">Scarce chaser dragonfly</name>
    <name type="synonym">Libellula fulva</name>
    <dbReference type="NCBI Taxonomy" id="123851"/>
    <lineage>
        <taxon>Eukaryota</taxon>
        <taxon>Metazoa</taxon>
        <taxon>Ecdysozoa</taxon>
        <taxon>Arthropoda</taxon>
        <taxon>Hexapoda</taxon>
        <taxon>Insecta</taxon>
        <taxon>Pterygota</taxon>
        <taxon>Palaeoptera</taxon>
        <taxon>Odonata</taxon>
        <taxon>Epiprocta</taxon>
        <taxon>Anisoptera</taxon>
        <taxon>Libelluloidea</taxon>
        <taxon>Libellulidae</taxon>
        <taxon>Ladona</taxon>
    </lineage>
</organism>
<sequence>MDRKEVHGVLRILLQLLTKKEWEARHGALLGIKYLLAVRNDLVDELVPIVFPAVLKGLRDPVEDVGAVAAASLIPVAPVLVSQLPEQLPEALSCLWDLLLQHARGQEEEDGEEEEEEEEEDGASGVAPGDLEECAYAACDLASAASNSFMGLLAALLSLPDSEKHLGQQPLVEVIPRLWPFLGHNSTSVRKATLQTLFTLTGGANDSCRVEWTVPLLQEAMRHIFERCLLEPSQSILELAE</sequence>
<dbReference type="InterPro" id="IPR044972">
    <property type="entry name" value="Mot1"/>
</dbReference>
<evidence type="ECO:0000313" key="2">
    <source>
        <dbReference type="EMBL" id="KAG8234705.1"/>
    </source>
</evidence>
<dbReference type="EMBL" id="KZ308839">
    <property type="protein sequence ID" value="KAG8234705.1"/>
    <property type="molecule type" value="Genomic_DNA"/>
</dbReference>
<gene>
    <name evidence="2" type="ORF">J437_LFUL014321</name>
</gene>
<dbReference type="PANTHER" id="PTHR36498:SF1">
    <property type="entry name" value="TATA-BINDING PROTEIN-ASSOCIATED FACTOR 172"/>
    <property type="match status" value="1"/>
</dbReference>
<dbReference type="PANTHER" id="PTHR36498">
    <property type="entry name" value="TATA-BINDING PROTEIN-ASSOCIATED FACTOR 172"/>
    <property type="match status" value="1"/>
</dbReference>